<sequence length="485" mass="52564">MSDAIAGLEPEGVWRYFAEISAIPRCSKNEERIAEYVLKQAEELGLEARHDKIWNTVVEKPASAGREKAPKVCLQGHLDMVCEKNKDVDHDFDQDPIELVREDNVLRANGTTLGADNGIAVATCLAIMSDDSIEHGPLEFLFTVDEETGLTGAGSLESGFVESDILLNLDSEDEGVLFVGCAGGKDTTGSWKIDLVNASENTSAMRVRVTGLVGGHSGLEIDKGRGNSIKILGRALTGLHQIGARIAALEGGNKRNAIPREAEALVFVPEDVTARAESIAKELQETVRAELASVDPDVSVTIEPETGSVEREVLDEDQQERILKTISGLPHGVIRMSDDIPGLPETSTNVAVIDTVPGEIRLETSQRSSIASRMDEIVDTVQSVFELGGAEAVQDSGYPGWKPNMDSPILKLARETYRELYGADPEVTAVHAGLECGIIGEKYPGMDMISFGPTLEAVHSPDERIYIDSVEKFWNYLLAILKKVE</sequence>
<dbReference type="Pfam" id="PF01546">
    <property type="entry name" value="Peptidase_M20"/>
    <property type="match status" value="1"/>
</dbReference>
<evidence type="ECO:0000256" key="4">
    <source>
        <dbReference type="ARBA" id="ARBA00022723"/>
    </source>
</evidence>
<dbReference type="PIRSF" id="PIRSF016599">
    <property type="entry name" value="Xaa-His_dipept"/>
    <property type="match status" value="1"/>
</dbReference>
<dbReference type="PANTHER" id="PTHR43501:SF1">
    <property type="entry name" value="CYTOSOL NON-SPECIFIC DIPEPTIDASE"/>
    <property type="match status" value="1"/>
</dbReference>
<dbReference type="AlphaFoldDB" id="A0AAE5C9T7"/>
<dbReference type="Gene3D" id="3.40.630.10">
    <property type="entry name" value="Zn peptidases"/>
    <property type="match status" value="2"/>
</dbReference>
<evidence type="ECO:0000313" key="20">
    <source>
        <dbReference type="Proteomes" id="UP000702544"/>
    </source>
</evidence>
<name>A0AAE5C9T7_9BACT</name>
<keyword evidence="4" id="KW-0479">Metal-binding</keyword>
<reference evidence="19 20" key="1">
    <citation type="submission" date="2020-01" db="EMBL/GenBank/DDBJ databases">
        <title>Genomes assembled from Gulf of Kutch pelagic sediment metagenomes.</title>
        <authorList>
            <person name="Chandrashekar M."/>
            <person name="Mahajan M.S."/>
            <person name="Dave K.J."/>
            <person name="Vatsa P."/>
            <person name="Nathani N.M."/>
        </authorList>
    </citation>
    <scope>NUCLEOTIDE SEQUENCE [LARGE SCALE GENOMIC DNA]</scope>
    <source>
        <strain evidence="19">KS3-K002</strain>
    </source>
</reference>
<comment type="cofactor">
    <cofactor evidence="1">
        <name>Co(2+)</name>
        <dbReference type="ChEBI" id="CHEBI:48828"/>
    </cofactor>
</comment>
<dbReference type="EC" id="3.4.13.18" evidence="10"/>
<dbReference type="Proteomes" id="UP000702544">
    <property type="component" value="Unassembled WGS sequence"/>
</dbReference>
<dbReference type="GO" id="GO:0005829">
    <property type="term" value="C:cytosol"/>
    <property type="evidence" value="ECO:0007669"/>
    <property type="project" value="TreeGrafter"/>
</dbReference>
<dbReference type="CDD" id="cd03890">
    <property type="entry name" value="M20_pepD"/>
    <property type="match status" value="1"/>
</dbReference>
<dbReference type="FunFam" id="3.40.630.10:FF:000015">
    <property type="entry name" value="Aminoacyl-histidine dipeptidase PepD"/>
    <property type="match status" value="1"/>
</dbReference>
<gene>
    <name evidence="19" type="ORF">GWO12_12055</name>
</gene>
<keyword evidence="5" id="KW-0378">Hydrolase</keyword>
<dbReference type="EMBL" id="JAACAK010000096">
    <property type="protein sequence ID" value="NIR75826.1"/>
    <property type="molecule type" value="Genomic_DNA"/>
</dbReference>
<dbReference type="PRINTS" id="PR00934">
    <property type="entry name" value="XHISDIPTASE"/>
</dbReference>
<evidence type="ECO:0000256" key="8">
    <source>
        <dbReference type="ARBA" id="ARBA00023285"/>
    </source>
</evidence>
<keyword evidence="3" id="KW-0645">Protease</keyword>
<evidence type="ECO:0000256" key="2">
    <source>
        <dbReference type="ARBA" id="ARBA00001947"/>
    </source>
</evidence>
<dbReference type="GO" id="GO:0006508">
    <property type="term" value="P:proteolysis"/>
    <property type="evidence" value="ECO:0007669"/>
    <property type="project" value="UniProtKB-KW"/>
</dbReference>
<dbReference type="NCBIfam" id="TIGR01893">
    <property type="entry name" value="aa-his-dipept"/>
    <property type="match status" value="1"/>
</dbReference>
<dbReference type="InterPro" id="IPR002933">
    <property type="entry name" value="Peptidase_M20"/>
</dbReference>
<comment type="similarity">
    <text evidence="12">Belongs to the peptidase M20C family.</text>
</comment>
<evidence type="ECO:0000256" key="15">
    <source>
        <dbReference type="ARBA" id="ARBA00076004"/>
    </source>
</evidence>
<evidence type="ECO:0000256" key="14">
    <source>
        <dbReference type="ARBA" id="ARBA00075285"/>
    </source>
</evidence>
<organism evidence="19 20">
    <name type="scientific">Candidatus Kutchimonas denitrificans</name>
    <dbReference type="NCBI Taxonomy" id="3056748"/>
    <lineage>
        <taxon>Bacteria</taxon>
        <taxon>Pseudomonadati</taxon>
        <taxon>Gemmatimonadota</taxon>
        <taxon>Gemmatimonadia</taxon>
        <taxon>Candidatus Palauibacterales</taxon>
        <taxon>Candidatus Palauibacteraceae</taxon>
        <taxon>Candidatus Kutchimonas</taxon>
    </lineage>
</organism>
<evidence type="ECO:0000256" key="3">
    <source>
        <dbReference type="ARBA" id="ARBA00022670"/>
    </source>
</evidence>
<dbReference type="SUPFAM" id="SSF53187">
    <property type="entry name" value="Zn-dependent exopeptidases"/>
    <property type="match status" value="1"/>
</dbReference>
<keyword evidence="8" id="KW-0170">Cobalt</keyword>
<evidence type="ECO:0000256" key="1">
    <source>
        <dbReference type="ARBA" id="ARBA00001941"/>
    </source>
</evidence>
<accession>A0AAE5C9T7</accession>
<evidence type="ECO:0000256" key="16">
    <source>
        <dbReference type="ARBA" id="ARBA00077688"/>
    </source>
</evidence>
<dbReference type="PANTHER" id="PTHR43501">
    <property type="entry name" value="CYTOSOL NON-SPECIFIC DIPEPTIDASE"/>
    <property type="match status" value="1"/>
</dbReference>
<feature type="domain" description="Peptidase M20 dimerisation" evidence="18">
    <location>
        <begin position="210"/>
        <end position="292"/>
    </location>
</feature>
<evidence type="ECO:0000256" key="9">
    <source>
        <dbReference type="ARBA" id="ARBA00036421"/>
    </source>
</evidence>
<evidence type="ECO:0000256" key="5">
    <source>
        <dbReference type="ARBA" id="ARBA00022801"/>
    </source>
</evidence>
<keyword evidence="6" id="KW-0862">Zinc</keyword>
<protein>
    <recommendedName>
        <fullName evidence="13">Cytosol non-specific dipeptidase</fullName>
        <ecNumber evidence="10">3.4.13.18</ecNumber>
    </recommendedName>
    <alternativeName>
        <fullName evidence="16">Aminoacyl-histidine dipeptidase</fullName>
    </alternativeName>
    <alternativeName>
        <fullName evidence="15">Beta-alanyl-histidine dipeptidase</fullName>
    </alternativeName>
    <alternativeName>
        <fullName evidence="14">Carnosinase</fullName>
    </alternativeName>
    <alternativeName>
        <fullName evidence="11">Peptidase D</fullName>
    </alternativeName>
    <alternativeName>
        <fullName evidence="17">Xaa-His dipeptidase</fullName>
    </alternativeName>
</protein>
<evidence type="ECO:0000256" key="6">
    <source>
        <dbReference type="ARBA" id="ARBA00022833"/>
    </source>
</evidence>
<evidence type="ECO:0000256" key="7">
    <source>
        <dbReference type="ARBA" id="ARBA00023049"/>
    </source>
</evidence>
<evidence type="ECO:0000256" key="10">
    <source>
        <dbReference type="ARBA" id="ARBA00038976"/>
    </source>
</evidence>
<evidence type="ECO:0000256" key="17">
    <source>
        <dbReference type="ARBA" id="ARBA00078074"/>
    </source>
</evidence>
<dbReference type="InterPro" id="IPR001160">
    <property type="entry name" value="Peptidase_M20C"/>
</dbReference>
<evidence type="ECO:0000256" key="12">
    <source>
        <dbReference type="ARBA" id="ARBA00061423"/>
    </source>
</evidence>
<dbReference type="GO" id="GO:0070573">
    <property type="term" value="F:metallodipeptidase activity"/>
    <property type="evidence" value="ECO:0007669"/>
    <property type="project" value="TreeGrafter"/>
</dbReference>
<evidence type="ECO:0000256" key="11">
    <source>
        <dbReference type="ARBA" id="ARBA00044252"/>
    </source>
</evidence>
<dbReference type="InterPro" id="IPR011650">
    <property type="entry name" value="Peptidase_M20_dimer"/>
</dbReference>
<dbReference type="FunFam" id="3.40.630.10:FF:000072">
    <property type="entry name" value="Aminoacyl-histidine dipeptidase"/>
    <property type="match status" value="1"/>
</dbReference>
<proteinExistence type="inferred from homology"/>
<dbReference type="GO" id="GO:0046872">
    <property type="term" value="F:metal ion binding"/>
    <property type="evidence" value="ECO:0007669"/>
    <property type="project" value="UniProtKB-KW"/>
</dbReference>
<dbReference type="Pfam" id="PF07687">
    <property type="entry name" value="M20_dimer"/>
    <property type="match status" value="1"/>
</dbReference>
<evidence type="ECO:0000256" key="13">
    <source>
        <dbReference type="ARBA" id="ARBA00071271"/>
    </source>
</evidence>
<comment type="catalytic activity">
    <reaction evidence="9">
        <text>Hydrolysis of dipeptides, preferentially hydrophobic dipeptides including prolyl amino acids.</text>
        <dbReference type="EC" id="3.4.13.18"/>
    </reaction>
</comment>
<comment type="caution">
    <text evidence="19">The sequence shown here is derived from an EMBL/GenBank/DDBJ whole genome shotgun (WGS) entry which is preliminary data.</text>
</comment>
<comment type="cofactor">
    <cofactor evidence="2">
        <name>Zn(2+)</name>
        <dbReference type="ChEBI" id="CHEBI:29105"/>
    </cofactor>
</comment>
<keyword evidence="7" id="KW-0482">Metalloprotease</keyword>
<evidence type="ECO:0000259" key="18">
    <source>
        <dbReference type="Pfam" id="PF07687"/>
    </source>
</evidence>
<evidence type="ECO:0000313" key="19">
    <source>
        <dbReference type="EMBL" id="NIR75826.1"/>
    </source>
</evidence>